<dbReference type="AlphaFoldDB" id="A0A2J6X7U7"/>
<proteinExistence type="inferred from homology"/>
<evidence type="ECO:0000256" key="5">
    <source>
        <dbReference type="ARBA" id="ARBA00022842"/>
    </source>
</evidence>
<feature type="binding site" evidence="9">
    <location>
        <position position="157"/>
    </location>
    <ligand>
        <name>Mn(2+)</name>
        <dbReference type="ChEBI" id="CHEBI:29035"/>
    </ligand>
</feature>
<comment type="caution">
    <text evidence="10">The sequence shown here is derived from an EMBL/GenBank/DDBJ whole genome shotgun (WGS) entry which is preliminary data.</text>
</comment>
<comment type="function">
    <text evidence="9">CRISPR (clustered regularly interspaced short palindromic repeat), is an adaptive immune system that provides protection against mobile genetic elements (viruses, transposable elements and conjugative plasmids). CRISPR clusters contain spacers, sequences complementary to antecedent mobile elements, and target invading nucleic acids. CRISPR clusters are transcribed and processed into CRISPR RNA (crRNA). Acts as a dsDNA endonuclease. Involved in the integration of spacer DNA into the CRISPR cassette.</text>
</comment>
<comment type="subunit">
    <text evidence="9">Homodimer, forms a heterotetramer with a Cas2 homodimer.</text>
</comment>
<dbReference type="Gene3D" id="1.20.120.920">
    <property type="entry name" value="CRISPR-associated endonuclease Cas1, C-terminal domain"/>
    <property type="match status" value="1"/>
</dbReference>
<keyword evidence="2 9" id="KW-0479">Metal-binding</keyword>
<dbReference type="NCBIfam" id="TIGR00287">
    <property type="entry name" value="cas1"/>
    <property type="match status" value="1"/>
</dbReference>
<dbReference type="GO" id="GO:0043571">
    <property type="term" value="P:maintenance of CRISPR repeat elements"/>
    <property type="evidence" value="ECO:0007669"/>
    <property type="project" value="UniProtKB-UniRule"/>
</dbReference>
<evidence type="ECO:0000256" key="3">
    <source>
        <dbReference type="ARBA" id="ARBA00022759"/>
    </source>
</evidence>
<keyword evidence="7 9" id="KW-0238">DNA-binding</keyword>
<comment type="cofactor">
    <cofactor evidence="9">
        <name>Mg(2+)</name>
        <dbReference type="ChEBI" id="CHEBI:18420"/>
    </cofactor>
    <cofactor evidence="9">
        <name>Mn(2+)</name>
        <dbReference type="ChEBI" id="CHEBI:29035"/>
    </cofactor>
</comment>
<evidence type="ECO:0000256" key="4">
    <source>
        <dbReference type="ARBA" id="ARBA00022801"/>
    </source>
</evidence>
<keyword evidence="8 9" id="KW-0464">Manganese</keyword>
<evidence type="ECO:0000256" key="9">
    <source>
        <dbReference type="HAMAP-Rule" id="MF_01470"/>
    </source>
</evidence>
<reference evidence="10 11" key="1">
    <citation type="submission" date="2018-01" db="EMBL/GenBank/DDBJ databases">
        <title>Metagenomic assembled genomes from two thermal pools in the Uzon Caldera, Kamchatka, Russia.</title>
        <authorList>
            <person name="Wilkins L."/>
            <person name="Ettinger C."/>
        </authorList>
    </citation>
    <scope>NUCLEOTIDE SEQUENCE [LARGE SCALE GENOMIC DNA]</scope>
    <source>
        <strain evidence="10">ARK-10</strain>
    </source>
</reference>
<dbReference type="InterPro" id="IPR042206">
    <property type="entry name" value="CRISPR-assoc_Cas1_C"/>
</dbReference>
<dbReference type="Pfam" id="PF01867">
    <property type="entry name" value="Cas_Cas1"/>
    <property type="match status" value="1"/>
</dbReference>
<dbReference type="InterPro" id="IPR042211">
    <property type="entry name" value="CRISPR-assoc_Cas1_N"/>
</dbReference>
<evidence type="ECO:0000256" key="7">
    <source>
        <dbReference type="ARBA" id="ARBA00023125"/>
    </source>
</evidence>
<dbReference type="NCBIfam" id="TIGR03641">
    <property type="entry name" value="cas1_HMARI"/>
    <property type="match status" value="1"/>
</dbReference>
<comment type="similarity">
    <text evidence="9">Belongs to the CRISPR-associated endonuclease Cas1 family.</text>
</comment>
<organism evidence="10 11">
    <name type="scientific">Caldisericum exile</name>
    <dbReference type="NCBI Taxonomy" id="693075"/>
    <lineage>
        <taxon>Bacteria</taxon>
        <taxon>Pseudomonadati</taxon>
        <taxon>Caldisericota/Cryosericota group</taxon>
        <taxon>Caldisericota</taxon>
        <taxon>Caldisericia</taxon>
        <taxon>Caldisericales</taxon>
        <taxon>Caldisericaceae</taxon>
        <taxon>Caldisericum</taxon>
    </lineage>
</organism>
<feature type="binding site" evidence="9">
    <location>
        <position position="238"/>
    </location>
    <ligand>
        <name>Mn(2+)</name>
        <dbReference type="ChEBI" id="CHEBI:29035"/>
    </ligand>
</feature>
<feature type="binding site" evidence="9">
    <location>
        <position position="223"/>
    </location>
    <ligand>
        <name>Mn(2+)</name>
        <dbReference type="ChEBI" id="CHEBI:29035"/>
    </ligand>
</feature>
<dbReference type="PANTHER" id="PTHR43219:SF1">
    <property type="entry name" value="CRISPR-ASSOCIATED ENDONUCLEASE CAS1"/>
    <property type="match status" value="1"/>
</dbReference>
<dbReference type="InterPro" id="IPR019858">
    <property type="entry name" value="CRISPR-assoc_Cas1_HMARI/TNEAP"/>
</dbReference>
<dbReference type="CDD" id="cd09722">
    <property type="entry name" value="Cas1_I-B"/>
    <property type="match status" value="1"/>
</dbReference>
<keyword evidence="5 9" id="KW-0460">Magnesium</keyword>
<dbReference type="InterPro" id="IPR002729">
    <property type="entry name" value="CRISPR-assoc_Cas1"/>
</dbReference>
<dbReference type="EC" id="3.1.-.-" evidence="9"/>
<dbReference type="GO" id="GO:0051607">
    <property type="term" value="P:defense response to virus"/>
    <property type="evidence" value="ECO:0007669"/>
    <property type="project" value="UniProtKB-UniRule"/>
</dbReference>
<evidence type="ECO:0000313" key="11">
    <source>
        <dbReference type="Proteomes" id="UP000236910"/>
    </source>
</evidence>
<dbReference type="GO" id="GO:0004520">
    <property type="term" value="F:DNA endonuclease activity"/>
    <property type="evidence" value="ECO:0007669"/>
    <property type="project" value="InterPro"/>
</dbReference>
<keyword evidence="3 9" id="KW-0255">Endonuclease</keyword>
<keyword evidence="1 9" id="KW-0540">Nuclease</keyword>
<dbReference type="GO" id="GO:0016787">
    <property type="term" value="F:hydrolase activity"/>
    <property type="evidence" value="ECO:0007669"/>
    <property type="project" value="UniProtKB-KW"/>
</dbReference>
<keyword evidence="4 9" id="KW-0378">Hydrolase</keyword>
<accession>A0A2J6X7U7</accession>
<dbReference type="PANTHER" id="PTHR43219">
    <property type="entry name" value="CRISPR-ASSOCIATED ENDONUCLEASE CAS1"/>
    <property type="match status" value="1"/>
</dbReference>
<evidence type="ECO:0000313" key="10">
    <source>
        <dbReference type="EMBL" id="PMP83152.1"/>
    </source>
</evidence>
<dbReference type="EMBL" id="PNIX01000133">
    <property type="protein sequence ID" value="PMP83152.1"/>
    <property type="molecule type" value="Genomic_DNA"/>
</dbReference>
<keyword evidence="6 9" id="KW-0051">Antiviral defense</keyword>
<gene>
    <name evidence="9" type="primary">cas1</name>
    <name evidence="10" type="ORF">C0175_02325</name>
</gene>
<evidence type="ECO:0000256" key="8">
    <source>
        <dbReference type="ARBA" id="ARBA00023211"/>
    </source>
</evidence>
<evidence type="ECO:0000256" key="6">
    <source>
        <dbReference type="ARBA" id="ARBA00023118"/>
    </source>
</evidence>
<evidence type="ECO:0000256" key="1">
    <source>
        <dbReference type="ARBA" id="ARBA00022722"/>
    </source>
</evidence>
<dbReference type="Proteomes" id="UP000236910">
    <property type="component" value="Unassembled WGS sequence"/>
</dbReference>
<dbReference type="GO" id="GO:0003677">
    <property type="term" value="F:DNA binding"/>
    <property type="evidence" value="ECO:0007669"/>
    <property type="project" value="UniProtKB-KW"/>
</dbReference>
<name>A0A2J6X7U7_9BACT</name>
<protein>
    <recommendedName>
        <fullName evidence="9">CRISPR-associated endonuclease Cas1</fullName>
        <ecNumber evidence="9">3.1.-.-</ecNumber>
    </recommendedName>
</protein>
<dbReference type="Gene3D" id="3.100.10.20">
    <property type="entry name" value="CRISPR-associated endonuclease Cas1, N-terminal domain"/>
    <property type="match status" value="1"/>
</dbReference>
<dbReference type="HAMAP" id="MF_01470">
    <property type="entry name" value="Cas1"/>
    <property type="match status" value="1"/>
</dbReference>
<sequence length="331" mass="39198">MSRRLYIFKSGRLSRKQNTIFIEQEDGTKNYIPIENVSEIHCFGNLDFNKDALEFLTQNGIPLHLYNHYEYYIGTYYPREHLESGELILQQVEYYKDDIKRLDLAKRFVQGSIENMLAIISYYKNRGKDLFEIETELKEFLLKIYKVENVEALMGLEGNSRNAYYSTFDKIIENKDFPFLNRTRQPPSNEVNALISFGNSIIYSTVLSEIYKTHLDPRIGYLHTTNFRRFSLNLDVAEIFKPIIVDRSIFSLINKKIITKNDFSPHLQGIYMNEGGKKKFVEEIENQLSTTISHLKTKKKVSYKYLIRLELYKLEKHFLGDKEYTPYISKW</sequence>
<evidence type="ECO:0000256" key="2">
    <source>
        <dbReference type="ARBA" id="ARBA00022723"/>
    </source>
</evidence>
<dbReference type="GO" id="GO:0046872">
    <property type="term" value="F:metal ion binding"/>
    <property type="evidence" value="ECO:0007669"/>
    <property type="project" value="UniProtKB-UniRule"/>
</dbReference>